<feature type="domain" description="ABC3 transporter permease C-terminal" evidence="7">
    <location>
        <begin position="753"/>
        <end position="862"/>
    </location>
</feature>
<dbReference type="Pfam" id="PF12704">
    <property type="entry name" value="MacB_PCD"/>
    <property type="match status" value="2"/>
</dbReference>
<keyword evidence="10" id="KW-1185">Reference proteome</keyword>
<dbReference type="PANTHER" id="PTHR30572">
    <property type="entry name" value="MEMBRANE COMPONENT OF TRANSPORTER-RELATED"/>
    <property type="match status" value="1"/>
</dbReference>
<keyword evidence="2" id="KW-1003">Cell membrane</keyword>
<dbReference type="NCBIfam" id="NF038404">
    <property type="entry name" value="perm_prefix_2"/>
    <property type="match status" value="1"/>
</dbReference>
<reference evidence="9 10" key="1">
    <citation type="submission" date="2020-01" db="EMBL/GenBank/DDBJ databases">
        <authorList>
            <person name="Kim M.K."/>
        </authorList>
    </citation>
    <scope>NUCLEOTIDE SEQUENCE [LARGE SCALE GENOMIC DNA]</scope>
    <source>
        <strain evidence="9 10">172606-1</strain>
    </source>
</reference>
<name>A0A6C0GPM5_9BACT</name>
<keyword evidence="4 6" id="KW-1133">Transmembrane helix</keyword>
<feature type="transmembrane region" description="Helical" evidence="6">
    <location>
        <begin position="829"/>
        <end position="851"/>
    </location>
</feature>
<feature type="transmembrane region" description="Helical" evidence="6">
    <location>
        <begin position="99"/>
        <end position="122"/>
    </location>
</feature>
<comment type="subcellular location">
    <subcellularLocation>
        <location evidence="1">Cell membrane</location>
        <topology evidence="1">Multi-pass membrane protein</topology>
    </subcellularLocation>
</comment>
<dbReference type="GO" id="GO:0005886">
    <property type="term" value="C:plasma membrane"/>
    <property type="evidence" value="ECO:0007669"/>
    <property type="project" value="UniProtKB-SubCell"/>
</dbReference>
<sequence>MNPLPPPSKWATRLLRLLHPAETLEEVEGDLAELYTYWYQQQGKRKAKFRYLLAVLSVLPPLVQRRKQKQAYSSPLLLQPDMLLNYLTTLFRHLNRQRLFSFINISGLAISLVCFTVILLFVNHELRYDRFHHQPELIYRVVKDFVNNDGSSVPDATTPPALAPALEKDMPQIAYATRFFPNRERIFLLEYGEKRFYELNLIRVDSNFFNVFDFPFVEGNKQQAFNGVHSIVLTQSAAKKYFGDENPIGKTIRINVDNGTDFQVSAILEDVPQTSHFTFDFLIPFQNVSDFKTNWQRYSFYTYVRLKPQADAAAFQAQLQPLFKKYQPESLNQFYTQAITDIHLRSELKWELGANGDITYVHILSTIAVLVIFIAGINYVNLVTAQAAKRAKEVGIRKVVGASKLVLVKQFMAESVFTISIAFGLSLLGTGLFLPFTEKIFGTQLSLFEANQQLIWPILIVVVISIGLIAGLYPALYLSAFEPIKVLKGSFFGSSQGIGLRKTLVVFQFVISTTLITGSIVIFEQVAYIQQKKVGFAQENILLLPNIRGAGDPQAMLNEFKTIPGIAGVARADGIIGSQNEVNGISDNQQQVHISLNFFRTDQAFLPTMGIELVEGRNFSRAFATDTTAIILNETAVKQLGLAPPYVGQQIRWDDTQDQTQALTIVGIVKDFHFTSFHQTIKPFGFIWEEGNGSTFYLKTHGKNLPQTLSSVEQIWQKHMPNKPFEYVFQDEKLARLHALEFRFYYLFSNLTTLAIIISCLGLFGLTTFLAEAKTKEMGIRKVLGASVGNITLLLSKDFFKLIVLAFAIALPISWYMMHQWLENFAYRVTIGIEVFLIAGMITLLIAFLTVSFRAIKAALMNPVKSLRSE</sequence>
<dbReference type="InterPro" id="IPR025857">
    <property type="entry name" value="MacB_PCD"/>
</dbReference>
<feature type="transmembrane region" description="Helical" evidence="6">
    <location>
        <begin position="454"/>
        <end position="478"/>
    </location>
</feature>
<dbReference type="KEGG" id="rhoz:GXP67_26720"/>
<protein>
    <submittedName>
        <fullName evidence="9">ABC transporter permease</fullName>
    </submittedName>
</protein>
<feature type="domain" description="MacB-like periplasmic core" evidence="8">
    <location>
        <begin position="550"/>
        <end position="673"/>
    </location>
</feature>
<feature type="transmembrane region" description="Helical" evidence="6">
    <location>
        <begin position="744"/>
        <end position="771"/>
    </location>
</feature>
<feature type="transmembrane region" description="Helical" evidence="6">
    <location>
        <begin position="411"/>
        <end position="434"/>
    </location>
</feature>
<evidence type="ECO:0000259" key="8">
    <source>
        <dbReference type="Pfam" id="PF12704"/>
    </source>
</evidence>
<feature type="domain" description="ABC3 transporter permease C-terminal" evidence="7">
    <location>
        <begin position="366"/>
        <end position="481"/>
    </location>
</feature>
<evidence type="ECO:0000313" key="10">
    <source>
        <dbReference type="Proteomes" id="UP000480178"/>
    </source>
</evidence>
<evidence type="ECO:0000313" key="9">
    <source>
        <dbReference type="EMBL" id="QHT69981.1"/>
    </source>
</evidence>
<evidence type="ECO:0000256" key="6">
    <source>
        <dbReference type="SAM" id="Phobius"/>
    </source>
</evidence>
<dbReference type="PANTHER" id="PTHR30572:SF18">
    <property type="entry name" value="ABC-TYPE MACROLIDE FAMILY EXPORT SYSTEM PERMEASE COMPONENT 2"/>
    <property type="match status" value="1"/>
</dbReference>
<dbReference type="GO" id="GO:0022857">
    <property type="term" value="F:transmembrane transporter activity"/>
    <property type="evidence" value="ECO:0007669"/>
    <property type="project" value="TreeGrafter"/>
</dbReference>
<evidence type="ECO:0000256" key="3">
    <source>
        <dbReference type="ARBA" id="ARBA00022692"/>
    </source>
</evidence>
<dbReference type="Proteomes" id="UP000480178">
    <property type="component" value="Chromosome"/>
</dbReference>
<accession>A0A6C0GPM5</accession>
<dbReference type="Pfam" id="PF02687">
    <property type="entry name" value="FtsX"/>
    <property type="match status" value="2"/>
</dbReference>
<gene>
    <name evidence="9" type="ORF">GXP67_26720</name>
</gene>
<feature type="domain" description="MacB-like periplasmic core" evidence="8">
    <location>
        <begin position="101"/>
        <end position="321"/>
    </location>
</feature>
<dbReference type="InterPro" id="IPR050250">
    <property type="entry name" value="Macrolide_Exporter_MacB"/>
</dbReference>
<evidence type="ECO:0000256" key="4">
    <source>
        <dbReference type="ARBA" id="ARBA00022989"/>
    </source>
</evidence>
<dbReference type="InterPro" id="IPR003838">
    <property type="entry name" value="ABC3_permease_C"/>
</dbReference>
<feature type="transmembrane region" description="Helical" evidence="6">
    <location>
        <begin position="799"/>
        <end position="817"/>
    </location>
</feature>
<proteinExistence type="predicted"/>
<feature type="transmembrane region" description="Helical" evidence="6">
    <location>
        <begin position="360"/>
        <end position="382"/>
    </location>
</feature>
<keyword evidence="5 6" id="KW-0472">Membrane</keyword>
<keyword evidence="3 6" id="KW-0812">Transmembrane</keyword>
<dbReference type="InterPro" id="IPR047699">
    <property type="entry name" value="Permease_put_prefix"/>
</dbReference>
<evidence type="ECO:0000256" key="2">
    <source>
        <dbReference type="ARBA" id="ARBA00022475"/>
    </source>
</evidence>
<evidence type="ECO:0000256" key="1">
    <source>
        <dbReference type="ARBA" id="ARBA00004651"/>
    </source>
</evidence>
<dbReference type="AlphaFoldDB" id="A0A6C0GPM5"/>
<evidence type="ECO:0000256" key="5">
    <source>
        <dbReference type="ARBA" id="ARBA00023136"/>
    </source>
</evidence>
<organism evidence="9 10">
    <name type="scientific">Rhodocytophaga rosea</name>
    <dbReference type="NCBI Taxonomy" id="2704465"/>
    <lineage>
        <taxon>Bacteria</taxon>
        <taxon>Pseudomonadati</taxon>
        <taxon>Bacteroidota</taxon>
        <taxon>Cytophagia</taxon>
        <taxon>Cytophagales</taxon>
        <taxon>Rhodocytophagaceae</taxon>
        <taxon>Rhodocytophaga</taxon>
    </lineage>
</organism>
<dbReference type="RefSeq" id="WP_162445964.1">
    <property type="nucleotide sequence ID" value="NZ_CP048222.1"/>
</dbReference>
<dbReference type="EMBL" id="CP048222">
    <property type="protein sequence ID" value="QHT69981.1"/>
    <property type="molecule type" value="Genomic_DNA"/>
</dbReference>
<feature type="transmembrane region" description="Helical" evidence="6">
    <location>
        <begin position="504"/>
        <end position="523"/>
    </location>
</feature>
<evidence type="ECO:0000259" key="7">
    <source>
        <dbReference type="Pfam" id="PF02687"/>
    </source>
</evidence>